<evidence type="ECO:0000313" key="2">
    <source>
        <dbReference type="EMBL" id="OIR12492.1"/>
    </source>
</evidence>
<dbReference type="GO" id="GO:0003677">
    <property type="term" value="F:DNA binding"/>
    <property type="evidence" value="ECO:0007669"/>
    <property type="project" value="InterPro"/>
</dbReference>
<protein>
    <submittedName>
        <fullName evidence="2">Helix-turn-helix protein</fullName>
    </submittedName>
</protein>
<comment type="caution">
    <text evidence="2">The sequence shown here is derived from an EMBL/GenBank/DDBJ whole genome shotgun (WGS) entry which is preliminary data.</text>
</comment>
<dbReference type="CDD" id="cd00093">
    <property type="entry name" value="HTH_XRE"/>
    <property type="match status" value="1"/>
</dbReference>
<proteinExistence type="predicted"/>
<dbReference type="Gene3D" id="1.10.260.40">
    <property type="entry name" value="lambda repressor-like DNA-binding domains"/>
    <property type="match status" value="1"/>
</dbReference>
<sequence length="100" mass="10815">MNIKESLGLALKKARIAKKVTQEDFSDISSRTYVSTLERGLYTPTVEKVDALAKVIGVHPLTILSLAYLISEEAADASALLNVVNSELKDLVSLIDATQP</sequence>
<name>A0A1J5TFK1_9ZZZZ</name>
<dbReference type="SUPFAM" id="SSF47413">
    <property type="entry name" value="lambda repressor-like DNA-binding domains"/>
    <property type="match status" value="1"/>
</dbReference>
<dbReference type="EMBL" id="MLJW01000017">
    <property type="protein sequence ID" value="OIR12492.1"/>
    <property type="molecule type" value="Genomic_DNA"/>
</dbReference>
<dbReference type="SMART" id="SM00530">
    <property type="entry name" value="HTH_XRE"/>
    <property type="match status" value="1"/>
</dbReference>
<dbReference type="InterPro" id="IPR010982">
    <property type="entry name" value="Lambda_DNA-bd_dom_sf"/>
</dbReference>
<dbReference type="PROSITE" id="PS50943">
    <property type="entry name" value="HTH_CROC1"/>
    <property type="match status" value="1"/>
</dbReference>
<reference evidence="2" key="1">
    <citation type="submission" date="2016-10" db="EMBL/GenBank/DDBJ databases">
        <title>Sequence of Gallionella enrichment culture.</title>
        <authorList>
            <person name="Poehlein A."/>
            <person name="Muehling M."/>
            <person name="Daniel R."/>
        </authorList>
    </citation>
    <scope>NUCLEOTIDE SEQUENCE</scope>
</reference>
<accession>A0A1J5TFK1</accession>
<dbReference type="Pfam" id="PF01381">
    <property type="entry name" value="HTH_3"/>
    <property type="match status" value="1"/>
</dbReference>
<dbReference type="AlphaFoldDB" id="A0A1J5TFK1"/>
<feature type="domain" description="HTH cro/C1-type" evidence="1">
    <location>
        <begin position="11"/>
        <end position="64"/>
    </location>
</feature>
<evidence type="ECO:0000259" key="1">
    <source>
        <dbReference type="PROSITE" id="PS50943"/>
    </source>
</evidence>
<gene>
    <name evidence="2" type="ORF">GALL_61910</name>
</gene>
<organism evidence="2">
    <name type="scientific">mine drainage metagenome</name>
    <dbReference type="NCBI Taxonomy" id="410659"/>
    <lineage>
        <taxon>unclassified sequences</taxon>
        <taxon>metagenomes</taxon>
        <taxon>ecological metagenomes</taxon>
    </lineage>
</organism>
<dbReference type="InterPro" id="IPR001387">
    <property type="entry name" value="Cro/C1-type_HTH"/>
</dbReference>